<dbReference type="AlphaFoldDB" id="A3U958"/>
<dbReference type="KEGG" id="cat:CA2559_09928"/>
<evidence type="ECO:0000313" key="2">
    <source>
        <dbReference type="EMBL" id="EAP86344.1"/>
    </source>
</evidence>
<keyword evidence="3" id="KW-1185">Reference proteome</keyword>
<name>A3U958_CROAH</name>
<dbReference type="InterPro" id="IPR050491">
    <property type="entry name" value="AmpC-like"/>
</dbReference>
<feature type="domain" description="Beta-lactamase-related" evidence="1">
    <location>
        <begin position="53"/>
        <end position="367"/>
    </location>
</feature>
<dbReference type="Pfam" id="PF00144">
    <property type="entry name" value="Beta-lactamase"/>
    <property type="match status" value="1"/>
</dbReference>
<dbReference type="Gene3D" id="3.40.710.10">
    <property type="entry name" value="DD-peptidase/beta-lactamase superfamily"/>
    <property type="match status" value="1"/>
</dbReference>
<proteinExistence type="predicted"/>
<reference evidence="2 3" key="1">
    <citation type="journal article" date="2010" name="J. Bacteriol.">
        <title>The complete genome sequence of Croceibacter atlanticus HTCC2559T.</title>
        <authorList>
            <person name="Oh H.M."/>
            <person name="Kang I."/>
            <person name="Ferriera S."/>
            <person name="Giovannoni S.J."/>
            <person name="Cho J.C."/>
        </authorList>
    </citation>
    <scope>NUCLEOTIDE SEQUENCE [LARGE SCALE GENOMIC DNA]</scope>
    <source>
        <strain evidence="3">ATCC BAA-628 / HTCC2559 / KCTC 12090</strain>
    </source>
</reference>
<evidence type="ECO:0000313" key="3">
    <source>
        <dbReference type="Proteomes" id="UP000002297"/>
    </source>
</evidence>
<dbReference type="HOGENOM" id="CLU_020027_8_2_10"/>
<organism evidence="2 3">
    <name type="scientific">Croceibacter atlanticus (strain ATCC BAA-628 / JCM 21780 / CIP 108009 / IAM 15332 / KCTC 12090 / HTCC2559)</name>
    <dbReference type="NCBI Taxonomy" id="216432"/>
    <lineage>
        <taxon>Bacteria</taxon>
        <taxon>Pseudomonadati</taxon>
        <taxon>Bacteroidota</taxon>
        <taxon>Flavobacteriia</taxon>
        <taxon>Flavobacteriales</taxon>
        <taxon>Flavobacteriaceae</taxon>
        <taxon>Croceibacter</taxon>
    </lineage>
</organism>
<dbReference type="PANTHER" id="PTHR46825">
    <property type="entry name" value="D-ALANYL-D-ALANINE-CARBOXYPEPTIDASE/ENDOPEPTIDASE AMPH"/>
    <property type="match status" value="1"/>
</dbReference>
<sequence length="483" mass="53144">MKFLYLLIFVCPLFLSCKHKTENKSQDPEPTYNDLESGLLPAVIVGDSILQNHTISEAMETYNVPGVSLALFKDGDIVWTSQYGTIAKDSAQPITSTTKFQAASISKAITALGVLKLVETYNLDLDTDINTYLKSWKAESEFTESKKVTIRQLLNHTSGATVQGFHGYSNVGITPSLLDIVNGKGNSAKVEISTVPGTQFSYSGGGYAILQMLVQDVTGNDFESYFQEVVFSPLKMTHSTFNQFPKDNIALGHDDSGKMHPEGHLIFPELSAAGLWTTPTDLAKFSIAIANSYKGKPNSFISQDLATQMLTVTKVWGLGVGVRGEGDTAFFFHAGGNPGSYKSILINHYNKNTGIAVMTNAKQGNTLNDDILRSFSALFENSVFEPTYITPYELSEKETDALVGKYQLEEEDNYFLDVYSTDSNRIVLYDLNDGMKVTFVPVSKTEFIDVDNGGKSSFTIDSITNKVVKMNYGEGYVFKKVDE</sequence>
<dbReference type="PANTHER" id="PTHR46825:SF12">
    <property type="entry name" value="PENICILLIN-BINDING PROTEIN 4"/>
    <property type="match status" value="1"/>
</dbReference>
<dbReference type="STRING" id="216432.CA2559_09928"/>
<dbReference type="EMBL" id="CP002046">
    <property type="protein sequence ID" value="EAP86344.1"/>
    <property type="molecule type" value="Genomic_DNA"/>
</dbReference>
<dbReference type="eggNOG" id="COG1680">
    <property type="taxonomic scope" value="Bacteria"/>
</dbReference>
<dbReference type="OrthoDB" id="9797709at2"/>
<dbReference type="InterPro" id="IPR012338">
    <property type="entry name" value="Beta-lactam/transpept-like"/>
</dbReference>
<dbReference type="PROSITE" id="PS51257">
    <property type="entry name" value="PROKAR_LIPOPROTEIN"/>
    <property type="match status" value="1"/>
</dbReference>
<gene>
    <name evidence="2" type="ordered locus">CA2559_09928</name>
</gene>
<dbReference type="Proteomes" id="UP000002297">
    <property type="component" value="Chromosome"/>
</dbReference>
<dbReference type="RefSeq" id="WP_013187729.1">
    <property type="nucleotide sequence ID" value="NC_014230.1"/>
</dbReference>
<accession>A3U958</accession>
<dbReference type="InterPro" id="IPR001466">
    <property type="entry name" value="Beta-lactam-related"/>
</dbReference>
<evidence type="ECO:0000259" key="1">
    <source>
        <dbReference type="Pfam" id="PF00144"/>
    </source>
</evidence>
<protein>
    <submittedName>
        <fullName evidence="2">Putative non-ribosomal peptide synthetase</fullName>
    </submittedName>
</protein>
<dbReference type="SUPFAM" id="SSF56601">
    <property type="entry name" value="beta-lactamase/transpeptidase-like"/>
    <property type="match status" value="1"/>
</dbReference>
<dbReference type="GeneID" id="89453733"/>